<evidence type="ECO:0000259" key="2">
    <source>
        <dbReference type="Pfam" id="PF01243"/>
    </source>
</evidence>
<dbReference type="RefSeq" id="WP_370441086.1">
    <property type="nucleotide sequence ID" value="NZ_JBGFTU010000008.1"/>
</dbReference>
<reference evidence="3 4" key="1">
    <citation type="submission" date="2024-07" db="EMBL/GenBank/DDBJ databases">
        <authorList>
            <person name="Thanompreechachai J."/>
            <person name="Duangmal K."/>
        </authorList>
    </citation>
    <scope>NUCLEOTIDE SEQUENCE [LARGE SCALE GENOMIC DNA]</scope>
    <source>
        <strain evidence="3 4">LSe6-4</strain>
    </source>
</reference>
<keyword evidence="4" id="KW-1185">Reference proteome</keyword>
<dbReference type="EMBL" id="JBGFTU010000008">
    <property type="protein sequence ID" value="MEZ0164844.1"/>
    <property type="molecule type" value="Genomic_DNA"/>
</dbReference>
<comment type="caution">
    <text evidence="3">The sequence shown here is derived from an EMBL/GenBank/DDBJ whole genome shotgun (WGS) entry which is preliminary data.</text>
</comment>
<evidence type="ECO:0000313" key="3">
    <source>
        <dbReference type="EMBL" id="MEZ0164844.1"/>
    </source>
</evidence>
<dbReference type="InterPro" id="IPR011576">
    <property type="entry name" value="Pyridox_Oxase_N"/>
</dbReference>
<sequence length="128" mass="13804">MDETIAARLRTERTLWCCTLRPDGSPHLTPVWFVHDAGTFWIGTAAHSVKVRNVRADPRVSLALPDGEAPVVAEGVARLRTTGYPDPVVAAFAAGYGGWDVRDPLGDGTPGALLEVEVRRWLMAGAAR</sequence>
<evidence type="ECO:0000313" key="4">
    <source>
        <dbReference type="Proteomes" id="UP001565927"/>
    </source>
</evidence>
<dbReference type="InterPro" id="IPR052019">
    <property type="entry name" value="F420H2_bilvrd_red/Heme_oxyg"/>
</dbReference>
<dbReference type="SUPFAM" id="SSF50475">
    <property type="entry name" value="FMN-binding split barrel"/>
    <property type="match status" value="1"/>
</dbReference>
<evidence type="ECO:0000256" key="1">
    <source>
        <dbReference type="ARBA" id="ARBA00023002"/>
    </source>
</evidence>
<dbReference type="Pfam" id="PF01243">
    <property type="entry name" value="PNPOx_N"/>
    <property type="match status" value="1"/>
</dbReference>
<dbReference type="PANTHER" id="PTHR35176:SF6">
    <property type="entry name" value="HEME OXYGENASE HI_0854-RELATED"/>
    <property type="match status" value="1"/>
</dbReference>
<accession>A0ABV4H0L1</accession>
<name>A0ABV4H0L1_9ACTN</name>
<dbReference type="InterPro" id="IPR012349">
    <property type="entry name" value="Split_barrel_FMN-bd"/>
</dbReference>
<feature type="domain" description="Pyridoxamine 5'-phosphate oxidase N-terminal" evidence="2">
    <location>
        <begin position="1"/>
        <end position="121"/>
    </location>
</feature>
<gene>
    <name evidence="3" type="ORF">AB2L27_08705</name>
</gene>
<dbReference type="Gene3D" id="2.30.110.10">
    <property type="entry name" value="Electron Transport, Fmn-binding Protein, Chain A"/>
    <property type="match status" value="1"/>
</dbReference>
<protein>
    <submittedName>
        <fullName evidence="3">Pyridoxamine 5'-phosphate oxidase family protein</fullName>
    </submittedName>
</protein>
<organism evidence="3 4">
    <name type="scientific">Kineococcus halophytocola</name>
    <dbReference type="NCBI Taxonomy" id="3234027"/>
    <lineage>
        <taxon>Bacteria</taxon>
        <taxon>Bacillati</taxon>
        <taxon>Actinomycetota</taxon>
        <taxon>Actinomycetes</taxon>
        <taxon>Kineosporiales</taxon>
        <taxon>Kineosporiaceae</taxon>
        <taxon>Kineococcus</taxon>
    </lineage>
</organism>
<dbReference type="PANTHER" id="PTHR35176">
    <property type="entry name" value="HEME OXYGENASE HI_0854-RELATED"/>
    <property type="match status" value="1"/>
</dbReference>
<proteinExistence type="predicted"/>
<dbReference type="Proteomes" id="UP001565927">
    <property type="component" value="Unassembled WGS sequence"/>
</dbReference>
<keyword evidence="1" id="KW-0560">Oxidoreductase</keyword>